<dbReference type="GO" id="GO:0008311">
    <property type="term" value="F:double-stranded DNA 3'-5' DNA exonuclease activity"/>
    <property type="evidence" value="ECO:0007669"/>
    <property type="project" value="InterPro"/>
</dbReference>
<dbReference type="EMBL" id="CAVLGL010000081">
    <property type="protein sequence ID" value="CAK1586882.1"/>
    <property type="molecule type" value="Genomic_DNA"/>
</dbReference>
<evidence type="ECO:0000256" key="1">
    <source>
        <dbReference type="SAM" id="MobiDB-lite"/>
    </source>
</evidence>
<dbReference type="Gene3D" id="3.60.10.10">
    <property type="entry name" value="Endonuclease/exonuclease/phosphatase"/>
    <property type="match status" value="1"/>
</dbReference>
<reference evidence="2 3" key="1">
    <citation type="submission" date="2023-11" db="EMBL/GenBank/DDBJ databases">
        <authorList>
            <person name="Hedman E."/>
            <person name="Englund M."/>
            <person name="Stromberg M."/>
            <person name="Nyberg Akerstrom W."/>
            <person name="Nylinder S."/>
            <person name="Jareborg N."/>
            <person name="Kallberg Y."/>
            <person name="Kronander E."/>
        </authorList>
    </citation>
    <scope>NUCLEOTIDE SEQUENCE [LARGE SCALE GENOMIC DNA]</scope>
</reference>
<protein>
    <recommendedName>
        <fullName evidence="4">Craniofacial development protein 2</fullName>
    </recommendedName>
</protein>
<organism evidence="2 3">
    <name type="scientific">Parnassius mnemosyne</name>
    <name type="common">clouded apollo</name>
    <dbReference type="NCBI Taxonomy" id="213953"/>
    <lineage>
        <taxon>Eukaryota</taxon>
        <taxon>Metazoa</taxon>
        <taxon>Ecdysozoa</taxon>
        <taxon>Arthropoda</taxon>
        <taxon>Hexapoda</taxon>
        <taxon>Insecta</taxon>
        <taxon>Pterygota</taxon>
        <taxon>Neoptera</taxon>
        <taxon>Endopterygota</taxon>
        <taxon>Lepidoptera</taxon>
        <taxon>Glossata</taxon>
        <taxon>Ditrysia</taxon>
        <taxon>Papilionoidea</taxon>
        <taxon>Papilionidae</taxon>
        <taxon>Parnassiinae</taxon>
        <taxon>Parnassini</taxon>
        <taxon>Parnassius</taxon>
        <taxon>Driopa</taxon>
    </lineage>
</organism>
<dbReference type="SUPFAM" id="SSF56219">
    <property type="entry name" value="DNase I-like"/>
    <property type="match status" value="1"/>
</dbReference>
<dbReference type="Proteomes" id="UP001314205">
    <property type="component" value="Unassembled WGS sequence"/>
</dbReference>
<dbReference type="InterPro" id="IPR036691">
    <property type="entry name" value="Endo/exonu/phosph_ase_sf"/>
</dbReference>
<dbReference type="PANTHER" id="PTHR43250">
    <property type="entry name" value="EXODEOXYRIBONUCLEASE III"/>
    <property type="match status" value="1"/>
</dbReference>
<accession>A0AAV1KYH6</accession>
<dbReference type="GO" id="GO:0006281">
    <property type="term" value="P:DNA repair"/>
    <property type="evidence" value="ECO:0007669"/>
    <property type="project" value="InterPro"/>
</dbReference>
<evidence type="ECO:0008006" key="4">
    <source>
        <dbReference type="Google" id="ProtNLM"/>
    </source>
</evidence>
<sequence>MKAQHKRESIRVKAYHSSDDQLRSQAKNAKAYPVSDERRRSANNLRIATWNIGSLTGRNQEQANTLHARNINICCIQELKWKVSKTRDIGTNYQLLYNGTYTTRNGIGIILDEILQQRVIK</sequence>
<proteinExistence type="predicted"/>
<dbReference type="PANTHER" id="PTHR43250:SF2">
    <property type="entry name" value="EXODEOXYRIBONUCLEASE III"/>
    <property type="match status" value="1"/>
</dbReference>
<dbReference type="AlphaFoldDB" id="A0AAV1KYH6"/>
<keyword evidence="3" id="KW-1185">Reference proteome</keyword>
<evidence type="ECO:0000313" key="3">
    <source>
        <dbReference type="Proteomes" id="UP001314205"/>
    </source>
</evidence>
<comment type="caution">
    <text evidence="2">The sequence shown here is derived from an EMBL/GenBank/DDBJ whole genome shotgun (WGS) entry which is preliminary data.</text>
</comment>
<evidence type="ECO:0000313" key="2">
    <source>
        <dbReference type="EMBL" id="CAK1586882.1"/>
    </source>
</evidence>
<name>A0AAV1KYH6_9NEOP</name>
<feature type="compositionally biased region" description="Basic and acidic residues" evidence="1">
    <location>
        <begin position="1"/>
        <end position="22"/>
    </location>
</feature>
<gene>
    <name evidence="2" type="ORF">PARMNEM_LOCUS7779</name>
</gene>
<feature type="region of interest" description="Disordered" evidence="1">
    <location>
        <begin position="1"/>
        <end position="38"/>
    </location>
</feature>
<dbReference type="InterPro" id="IPR037493">
    <property type="entry name" value="ExoIII-like"/>
</dbReference>